<dbReference type="Proteomes" id="UP001432017">
    <property type="component" value="Unassembled WGS sequence"/>
</dbReference>
<evidence type="ECO:0000313" key="6">
    <source>
        <dbReference type="EMBL" id="MEG9475942.1"/>
    </source>
</evidence>
<evidence type="ECO:0000259" key="5">
    <source>
        <dbReference type="PROSITE" id="PS50931"/>
    </source>
</evidence>
<gene>
    <name evidence="6" type="primary">ilvY</name>
    <name evidence="6" type="ORF">V6W77_06600</name>
</gene>
<organism evidence="6 7">
    <name type="scientific">Mannheimia indoligenes</name>
    <dbReference type="NCBI Taxonomy" id="3103145"/>
    <lineage>
        <taxon>Bacteria</taxon>
        <taxon>Pseudomonadati</taxon>
        <taxon>Pseudomonadota</taxon>
        <taxon>Gammaproteobacteria</taxon>
        <taxon>Pasteurellales</taxon>
        <taxon>Pasteurellaceae</taxon>
        <taxon>Mannheimia</taxon>
    </lineage>
</organism>
<dbReference type="InterPro" id="IPR036388">
    <property type="entry name" value="WH-like_DNA-bd_sf"/>
</dbReference>
<dbReference type="Pfam" id="PF03466">
    <property type="entry name" value="LysR_substrate"/>
    <property type="match status" value="1"/>
</dbReference>
<dbReference type="Gene3D" id="3.40.190.290">
    <property type="match status" value="1"/>
</dbReference>
<dbReference type="EMBL" id="JBAJJM010000007">
    <property type="protein sequence ID" value="MEG9475942.1"/>
    <property type="molecule type" value="Genomic_DNA"/>
</dbReference>
<keyword evidence="4" id="KW-0804">Transcription</keyword>
<dbReference type="SUPFAM" id="SSF46785">
    <property type="entry name" value="Winged helix' DNA-binding domain"/>
    <property type="match status" value="1"/>
</dbReference>
<keyword evidence="7" id="KW-1185">Reference proteome</keyword>
<evidence type="ECO:0000256" key="4">
    <source>
        <dbReference type="ARBA" id="ARBA00023163"/>
    </source>
</evidence>
<dbReference type="InterPro" id="IPR000847">
    <property type="entry name" value="LysR_HTH_N"/>
</dbReference>
<dbReference type="CDD" id="cd08430">
    <property type="entry name" value="PBP2_IlvY"/>
    <property type="match status" value="1"/>
</dbReference>
<dbReference type="Pfam" id="PF00126">
    <property type="entry name" value="HTH_1"/>
    <property type="match status" value="1"/>
</dbReference>
<comment type="caution">
    <text evidence="6">The sequence shown here is derived from an EMBL/GenBank/DDBJ whole genome shotgun (WGS) entry which is preliminary data.</text>
</comment>
<dbReference type="NCBIfam" id="NF008722">
    <property type="entry name" value="PRK11716.1"/>
    <property type="match status" value="1"/>
</dbReference>
<proteinExistence type="inferred from homology"/>
<dbReference type="Gene3D" id="1.10.10.10">
    <property type="entry name" value="Winged helix-like DNA-binding domain superfamily/Winged helix DNA-binding domain"/>
    <property type="match status" value="1"/>
</dbReference>
<evidence type="ECO:0000256" key="1">
    <source>
        <dbReference type="ARBA" id="ARBA00009437"/>
    </source>
</evidence>
<sequence>MEFQSLKLFLDIVQTRSFIRSAEKNYMTASTLTRHIQRMEEEVGQPLFLRDNRQVHLTEAGEKFLEFAQQGWVQWQQLQSQISPTQGELEGELKVFCSVTASYSHLPPILSRFRQKYPKVDIKLTTGDPAQALHEVQSLTADIAIAGKPELLPNNIIFHYIDDIELSIIAPRVACQATQLLQQSPIDWKNVPFILPVNGPVRKRIDRWFKEQKIKEPRIYATVTGHEAILPMVALGFGVALLPDVVIKHSPMNNQVSYLNLPSPITPFELGVCVQQRRLQEPIINAFWALLSKTA</sequence>
<evidence type="ECO:0000256" key="2">
    <source>
        <dbReference type="ARBA" id="ARBA00023015"/>
    </source>
</evidence>
<dbReference type="SUPFAM" id="SSF53850">
    <property type="entry name" value="Periplasmic binding protein-like II"/>
    <property type="match status" value="1"/>
</dbReference>
<comment type="similarity">
    <text evidence="1">Belongs to the LysR transcriptional regulatory family.</text>
</comment>
<reference evidence="6" key="1">
    <citation type="submission" date="2023-12" db="EMBL/GenBank/DDBJ databases">
        <title>Mannheima indologenes sp. nov. proposed for Clade V organisms of Mannheimia.</title>
        <authorList>
            <person name="Christensen H."/>
        </authorList>
    </citation>
    <scope>NUCLEOTIDE SEQUENCE</scope>
    <source>
        <strain evidence="6">M14.4</strain>
    </source>
</reference>
<dbReference type="InterPro" id="IPR036390">
    <property type="entry name" value="WH_DNA-bd_sf"/>
</dbReference>
<feature type="domain" description="HTH lysR-type" evidence="5">
    <location>
        <begin position="1"/>
        <end position="58"/>
    </location>
</feature>
<dbReference type="PANTHER" id="PTHR30126">
    <property type="entry name" value="HTH-TYPE TRANSCRIPTIONAL REGULATOR"/>
    <property type="match status" value="1"/>
</dbReference>
<keyword evidence="2" id="KW-0805">Transcription regulation</keyword>
<protein>
    <submittedName>
        <fullName evidence="6">HTH-type transcriptional activator IlvY</fullName>
    </submittedName>
</protein>
<name>A0ABU7ZFJ5_9PAST</name>
<keyword evidence="3" id="KW-0238">DNA-binding</keyword>
<dbReference type="InterPro" id="IPR037404">
    <property type="entry name" value="IlvY_PBP2"/>
</dbReference>
<evidence type="ECO:0000313" key="7">
    <source>
        <dbReference type="Proteomes" id="UP001432017"/>
    </source>
</evidence>
<dbReference type="InterPro" id="IPR005119">
    <property type="entry name" value="LysR_subst-bd"/>
</dbReference>
<dbReference type="PROSITE" id="PS50931">
    <property type="entry name" value="HTH_LYSR"/>
    <property type="match status" value="1"/>
</dbReference>
<dbReference type="PANTHER" id="PTHR30126:SF81">
    <property type="entry name" value="HTH-TYPE TRANSCRIPTIONAL REGULATOR ILVY"/>
    <property type="match status" value="1"/>
</dbReference>
<dbReference type="RefSeq" id="WP_283385621.1">
    <property type="nucleotide sequence ID" value="NZ_JBAJJJ010000007.1"/>
</dbReference>
<evidence type="ECO:0000256" key="3">
    <source>
        <dbReference type="ARBA" id="ARBA00023125"/>
    </source>
</evidence>
<accession>A0ABU7ZFJ5</accession>